<proteinExistence type="predicted"/>
<gene>
    <name evidence="2" type="ORF">OUZ56_004495</name>
</gene>
<dbReference type="Proteomes" id="UP001234178">
    <property type="component" value="Unassembled WGS sequence"/>
</dbReference>
<dbReference type="Pfam" id="PF14952">
    <property type="entry name" value="zf-tcix"/>
    <property type="match status" value="1"/>
</dbReference>
<evidence type="ECO:0000259" key="1">
    <source>
        <dbReference type="Pfam" id="PF14952"/>
    </source>
</evidence>
<comment type="caution">
    <text evidence="2">The sequence shown here is derived from an EMBL/GenBank/DDBJ whole genome shotgun (WGS) entry which is preliminary data.</text>
</comment>
<keyword evidence="3" id="KW-1185">Reference proteome</keyword>
<evidence type="ECO:0000313" key="2">
    <source>
        <dbReference type="EMBL" id="KAK4002685.1"/>
    </source>
</evidence>
<dbReference type="PANTHER" id="PTHR13518:SF1">
    <property type="entry name" value="C2ORF42 HOMOLOG"/>
    <property type="match status" value="1"/>
</dbReference>
<protein>
    <recommendedName>
        <fullName evidence="1">Putative treble-clef zinc-finger domain-containing protein</fullName>
    </recommendedName>
</protein>
<accession>A0ABQ9YPY5</accession>
<sequence length="685" mass="76339">MDQRLKDLLSNLGRRTLRGVKPCPKCGTYNGTRGFSCKNKSCDVVFKAADDRKKKTTEACRISTENQNAQVFSVRLRDKGPDYRDFVQLTAELVDAGDGSFSTVQNAECFVESCSNKNDSFNLLPITACQHIQATLNCHSESEILPIKASLIHSLNIPSDLKDELWNMATEDNQGLQMPIVQRVSKTIFVVKCAVSNKFSLGFLHCSVIETRSKTGTLERKFVCPCRKLKAPNSSEISNKECVHFYACILAFISDEKFMNEFSYHIQASNVLSVSLDSIEEMTERQLVVHFEVMPQVSDEADLLGDVRVLDSLVLAADDGSSGFADDVSATGNVNLTLPVGINMSELLNGTLEVVPQMTCHTAPIISAEEAAQIQRGKIKIAPLKRPRKLVSETSNHQHQNQLTTETFPKRTPSLEEVTSSLLFEQWLASVTERINQTMHFAMPGNPDPLVYQIPHSFFDCLRERISSNGRKKRLPNSTVVFQRKDRPPFATLTKYTWHLNNAMHVKHVFDTALVQLELTRSFVENQDGTFDLYVPKNIDTSGSGADCSGLPTLRPLELQTYLIIGHGNTNTDGDCSCPFTIEWIPDVLLQSKFGELSLQFQFGHQRHPLGLISERSGNKRLINGIASTTTLSNSIASRRKKLKVVAITDTDAKELQNLNNIELDFDGVAPLNDSEFQELTKSVP</sequence>
<name>A0ABQ9YPY5_9CRUS</name>
<evidence type="ECO:0000313" key="3">
    <source>
        <dbReference type="Proteomes" id="UP001234178"/>
    </source>
</evidence>
<dbReference type="InterPro" id="IPR029269">
    <property type="entry name" value="Zf-tcix"/>
</dbReference>
<dbReference type="InterPro" id="IPR026049">
    <property type="entry name" value="C2orf42"/>
</dbReference>
<reference evidence="2 3" key="1">
    <citation type="journal article" date="2023" name="Nucleic Acids Res.">
        <title>The hologenome of Daphnia magna reveals possible DNA methylation and microbiome-mediated evolution of the host genome.</title>
        <authorList>
            <person name="Chaturvedi A."/>
            <person name="Li X."/>
            <person name="Dhandapani V."/>
            <person name="Marshall H."/>
            <person name="Kissane S."/>
            <person name="Cuenca-Cambronero M."/>
            <person name="Asole G."/>
            <person name="Calvet F."/>
            <person name="Ruiz-Romero M."/>
            <person name="Marangio P."/>
            <person name="Guigo R."/>
            <person name="Rago D."/>
            <person name="Mirbahai L."/>
            <person name="Eastwood N."/>
            <person name="Colbourne J.K."/>
            <person name="Zhou J."/>
            <person name="Mallon E."/>
            <person name="Orsini L."/>
        </authorList>
    </citation>
    <scope>NUCLEOTIDE SEQUENCE [LARGE SCALE GENOMIC DNA]</scope>
    <source>
        <strain evidence="2">LRV0_1</strain>
    </source>
</reference>
<dbReference type="EMBL" id="JAOYFB010000001">
    <property type="protein sequence ID" value="KAK4002685.1"/>
    <property type="molecule type" value="Genomic_DNA"/>
</dbReference>
<organism evidence="2 3">
    <name type="scientific">Daphnia magna</name>
    <dbReference type="NCBI Taxonomy" id="35525"/>
    <lineage>
        <taxon>Eukaryota</taxon>
        <taxon>Metazoa</taxon>
        <taxon>Ecdysozoa</taxon>
        <taxon>Arthropoda</taxon>
        <taxon>Crustacea</taxon>
        <taxon>Branchiopoda</taxon>
        <taxon>Diplostraca</taxon>
        <taxon>Cladocera</taxon>
        <taxon>Anomopoda</taxon>
        <taxon>Daphniidae</taxon>
        <taxon>Daphnia</taxon>
    </lineage>
</organism>
<dbReference type="PANTHER" id="PTHR13518">
    <property type="entry name" value="PUTATIVE TREBLE-CLEF ZINC-FINGER C2ORF42 FAMILY MEMBER"/>
    <property type="match status" value="1"/>
</dbReference>
<feature type="domain" description="Putative treble-clef zinc-finger" evidence="1">
    <location>
        <begin position="11"/>
        <end position="51"/>
    </location>
</feature>